<keyword evidence="2" id="KW-1015">Disulfide bond</keyword>
<dbReference type="InterPro" id="IPR036179">
    <property type="entry name" value="Ig-like_dom_sf"/>
</dbReference>
<protein>
    <submittedName>
        <fullName evidence="6">Uncharacterized protein LOC106077654</fullName>
    </submittedName>
</protein>
<evidence type="ECO:0000259" key="4">
    <source>
        <dbReference type="PROSITE" id="PS50835"/>
    </source>
</evidence>
<dbReference type="SMART" id="SM00409">
    <property type="entry name" value="IG"/>
    <property type="match status" value="4"/>
</dbReference>
<dbReference type="GO" id="GO:0004888">
    <property type="term" value="F:transmembrane signaling receptor activity"/>
    <property type="evidence" value="ECO:0007669"/>
    <property type="project" value="TreeGrafter"/>
</dbReference>
<dbReference type="GeneID" id="106077654"/>
<dbReference type="GO" id="GO:0006955">
    <property type="term" value="P:immune response"/>
    <property type="evidence" value="ECO:0007669"/>
    <property type="project" value="TreeGrafter"/>
</dbReference>
<dbReference type="SUPFAM" id="SSF48726">
    <property type="entry name" value="Immunoglobulin"/>
    <property type="match status" value="1"/>
</dbReference>
<sequence>MRNCMLLKLHLWITLVTSQIVDRSSVGPRGNFTVRCDIQKFQPEDYPVYAYVNALAIERRSAGEDNFSLMAKFNPFVLVNDHKRLTNVPPSRQWDIKFLGGESDDNRDSIAIVIIVKDASYRDAGLYRCFYIDHLNRKKYTDPFFLRPKDQGRIVSKGTIAHGDELTVQCDMQKFEKKNPPTGTFFNELLAERKTDGDAYYIALARYRPLQDGPDKRESNIPNGRPWEIHFVSGDTDNYKDYSIIIYLEHVTLFDAGRYRCTYLGNGDDRLVNSDPFTVLMKPTQESKIVNKESVGQNETFTVTCDIKKFRETDSPDNNSIITMAAERKLTGEDNYLFMARFTPSAAAEENKRMKNEPAGRQWDVTFSGSETEYNGDTIKIVIDVVDGSSADVGLYRCSYTDAEAALHYSDSVYLRSNDTLENQIVNKNSVGENDMLVIVCDIQKFQPEDYPDFAYVNALSAEWKPVGQDYFLEIAVFSPFGHDESTKYVTNIPAGRNWSVDYIGANNDFNRDSIKIVIVKEDADYSDAGMYRCNYKNYKNTFYSETQRLLVKPNKPRLNLDIVKHVNNFTVECEIRRFSQKSDFLGNHAGIERKLEGASQYSVIRLFSIYGNKTTESTMIAPPGRSWGGGSKYGDNINIYVEMRDVDCYDAGLYRCISIEDQLTVYSEPVQLKSQETFQQDSIKIVLSVGLRAASLELQEKTDFNVNCTFLGPTTLKSSWTFKERGILDMDHKHTITDLPTTKVLDTRNCLATLHTSQLTYQYESKKDEWTFVCSVFDDKGRLFKSAILPVTVQKKVTDNNNLSLPVTDNNKEGVKEKTTASSDLLSNYGPWSEWACGRNCKDTNMYRKRECDLNMACQGQKEESLPADCYTKGICPSDCYVGRWGVGCTSTCHNCLKDCDKFTGFCDRCKNGYFDPQLSCNSSKIQFLSNPVPTEGESVRFVCTAAVLDAVPKETTCVNMVQVFYYNITLRNNSVLAVYQRTDTNNIFQLKDMNWLVTTSGINYTENDKCMNLFTATIALRTSNVQVKDSGSYICSILTSTEQWLYQGATLSVQPLSKLSKTSSFEKTTQRAWFRSKATRTESPTLDVIKIILLLVIRIYFIKTM</sequence>
<dbReference type="PANTHER" id="PTHR11481:SF60">
    <property type="entry name" value="IG-LIKE DOMAIN-CONTAINING PROTEIN"/>
    <property type="match status" value="1"/>
</dbReference>
<feature type="chain" id="PRO_5040902460" evidence="3">
    <location>
        <begin position="19"/>
        <end position="1107"/>
    </location>
</feature>
<dbReference type="GO" id="GO:0007166">
    <property type="term" value="P:cell surface receptor signaling pathway"/>
    <property type="evidence" value="ECO:0007669"/>
    <property type="project" value="TreeGrafter"/>
</dbReference>
<feature type="signal peptide" evidence="3">
    <location>
        <begin position="1"/>
        <end position="18"/>
    </location>
</feature>
<keyword evidence="5" id="KW-1185">Reference proteome</keyword>
<dbReference type="InterPro" id="IPR050488">
    <property type="entry name" value="Ig_Fc_receptor"/>
</dbReference>
<dbReference type="PROSITE" id="PS50835">
    <property type="entry name" value="IG_LIKE"/>
    <property type="match status" value="1"/>
</dbReference>
<name>A0A9W2ZFN5_BIOGL</name>
<dbReference type="InterPro" id="IPR007110">
    <property type="entry name" value="Ig-like_dom"/>
</dbReference>
<evidence type="ECO:0000313" key="6">
    <source>
        <dbReference type="RefSeq" id="XP_055873743.1"/>
    </source>
</evidence>
<dbReference type="RefSeq" id="XP_055873743.1">
    <property type="nucleotide sequence ID" value="XM_056017768.1"/>
</dbReference>
<keyword evidence="1 3" id="KW-0732">Signal</keyword>
<proteinExistence type="predicted"/>
<dbReference type="Proteomes" id="UP001165740">
    <property type="component" value="Chromosome 18"/>
</dbReference>
<evidence type="ECO:0000256" key="3">
    <source>
        <dbReference type="SAM" id="SignalP"/>
    </source>
</evidence>
<feature type="domain" description="Ig-like" evidence="4">
    <location>
        <begin position="918"/>
        <end position="1054"/>
    </location>
</feature>
<dbReference type="GO" id="GO:0009897">
    <property type="term" value="C:external side of plasma membrane"/>
    <property type="evidence" value="ECO:0007669"/>
    <property type="project" value="TreeGrafter"/>
</dbReference>
<evidence type="ECO:0000256" key="2">
    <source>
        <dbReference type="ARBA" id="ARBA00023157"/>
    </source>
</evidence>
<accession>A0A9W2ZFN5</accession>
<gene>
    <name evidence="6" type="primary">LOC106077654</name>
</gene>
<evidence type="ECO:0000313" key="5">
    <source>
        <dbReference type="Proteomes" id="UP001165740"/>
    </source>
</evidence>
<dbReference type="OrthoDB" id="446173at2759"/>
<dbReference type="InterPro" id="IPR003599">
    <property type="entry name" value="Ig_sub"/>
</dbReference>
<organism evidence="5 6">
    <name type="scientific">Biomphalaria glabrata</name>
    <name type="common">Bloodfluke planorb</name>
    <name type="synonym">Freshwater snail</name>
    <dbReference type="NCBI Taxonomy" id="6526"/>
    <lineage>
        <taxon>Eukaryota</taxon>
        <taxon>Metazoa</taxon>
        <taxon>Spiralia</taxon>
        <taxon>Lophotrochozoa</taxon>
        <taxon>Mollusca</taxon>
        <taxon>Gastropoda</taxon>
        <taxon>Heterobranchia</taxon>
        <taxon>Euthyneura</taxon>
        <taxon>Panpulmonata</taxon>
        <taxon>Hygrophila</taxon>
        <taxon>Lymnaeoidea</taxon>
        <taxon>Planorbidae</taxon>
        <taxon>Biomphalaria</taxon>
    </lineage>
</organism>
<reference evidence="6" key="1">
    <citation type="submission" date="2025-08" db="UniProtKB">
        <authorList>
            <consortium name="RefSeq"/>
        </authorList>
    </citation>
    <scope>IDENTIFICATION</scope>
</reference>
<dbReference type="PANTHER" id="PTHR11481">
    <property type="entry name" value="IMMUNOGLOBULIN FC RECEPTOR"/>
    <property type="match status" value="1"/>
</dbReference>
<evidence type="ECO:0000256" key="1">
    <source>
        <dbReference type="ARBA" id="ARBA00022729"/>
    </source>
</evidence>
<dbReference type="AlphaFoldDB" id="A0A9W2ZFN5"/>